<protein>
    <submittedName>
        <fullName evidence="1">Uncharacterized protein</fullName>
    </submittedName>
</protein>
<accession>A0AA90SSY9</accession>
<comment type="caution">
    <text evidence="1">The sequence shown here is derived from an EMBL/GenBank/DDBJ whole genome shotgun (WGS) entry which is preliminary data.</text>
</comment>
<proteinExistence type="predicted"/>
<name>A0AA90SSY9_9GAMM</name>
<keyword evidence="2" id="KW-1185">Reference proteome</keyword>
<dbReference type="EMBL" id="JASXSV010000008">
    <property type="protein sequence ID" value="MDP0588959.1"/>
    <property type="molecule type" value="Genomic_DNA"/>
</dbReference>
<organism evidence="1 2">
    <name type="scientific">Candidatus Endonucleibacter bathymodioli</name>
    <dbReference type="NCBI Taxonomy" id="539814"/>
    <lineage>
        <taxon>Bacteria</taxon>
        <taxon>Pseudomonadati</taxon>
        <taxon>Pseudomonadota</taxon>
        <taxon>Gammaproteobacteria</taxon>
        <taxon>Oceanospirillales</taxon>
        <taxon>Endozoicomonadaceae</taxon>
        <taxon>Candidatus Endonucleibacter</taxon>
    </lineage>
</organism>
<dbReference type="AlphaFoldDB" id="A0AA90SSY9"/>
<evidence type="ECO:0000313" key="2">
    <source>
        <dbReference type="Proteomes" id="UP001178148"/>
    </source>
</evidence>
<reference evidence="1 2" key="1">
    <citation type="journal article" date="2023" name="bioRxiv">
        <title>An intranuclear bacterial parasite of deep-sea mussels expresses apoptosis inhibitors acquired from its host.</title>
        <authorList>
            <person name="Gonzalez Porras M.A."/>
            <person name="Assie A."/>
            <person name="Tietjen M."/>
            <person name="Violette M."/>
            <person name="Kleiner M."/>
            <person name="Gruber-Vodicka H."/>
            <person name="Dubilier N."/>
            <person name="Leisch N."/>
        </authorList>
    </citation>
    <scope>NUCLEOTIDE SEQUENCE [LARGE SCALE GENOMIC DNA]</scope>
    <source>
        <strain evidence="1">IAP13</strain>
    </source>
</reference>
<dbReference type="Proteomes" id="UP001178148">
    <property type="component" value="Unassembled WGS sequence"/>
</dbReference>
<sequence>MITVGVALTYEMFASDKDADGNKEEAGVMRGLRGLENWRFGNCDSFNAVVCEELRKIGYNDGGYGSILIESKEDDGTGHHLNYITLDDEVIVIDAWTNTHYNLKDIETFLPNNWAKNKPYLFSFGPKKNCDVDIVSRMTNKVSIRDAMDAIDLHYDKRKPRFLQ</sequence>
<evidence type="ECO:0000313" key="1">
    <source>
        <dbReference type="EMBL" id="MDP0588959.1"/>
    </source>
</evidence>
<gene>
    <name evidence="1" type="ORF">QS748_07110</name>
</gene>